<comment type="similarity">
    <text evidence="2">Belongs to the GSP J family.</text>
</comment>
<sequence length="186" mass="21578">MNRQSGFTLIELLIAMAIFVVLGLACWRLFDGVANAERSSVAHQQALRSLMRAVAVIERDVLQVMERQPGRTILLEDGLLNFERGNWRNPLDQPRSELQEVSYTLERETLWRYSRAAGQTVMQRQKLLDGVTQVRWRLFDEKRGWRADWPLDTGKPMAAPQALELQFSLQRFGQIRRVFVLPQAVR</sequence>
<comment type="subcellular location">
    <subcellularLocation>
        <location evidence="1">Cell inner membrane</location>
        <topology evidence="1">Single-pass membrane protein</topology>
    </subcellularLocation>
</comment>
<dbReference type="InterPro" id="IPR012902">
    <property type="entry name" value="N_methyl_site"/>
</dbReference>
<evidence type="ECO:0000256" key="3">
    <source>
        <dbReference type="ARBA" id="ARBA00021539"/>
    </source>
</evidence>
<dbReference type="PROSITE" id="PS51257">
    <property type="entry name" value="PROKAR_LIPOPROTEIN"/>
    <property type="match status" value="1"/>
</dbReference>
<keyword evidence="5" id="KW-0488">Methylation</keyword>
<keyword evidence="12" id="KW-1185">Reference proteome</keyword>
<evidence type="ECO:0000256" key="2">
    <source>
        <dbReference type="ARBA" id="ARBA00011084"/>
    </source>
</evidence>
<keyword evidence="4" id="KW-1003">Cell membrane</keyword>
<evidence type="ECO:0000256" key="6">
    <source>
        <dbReference type="ARBA" id="ARBA00022519"/>
    </source>
</evidence>
<evidence type="ECO:0000256" key="5">
    <source>
        <dbReference type="ARBA" id="ARBA00022481"/>
    </source>
</evidence>
<evidence type="ECO:0000256" key="8">
    <source>
        <dbReference type="ARBA" id="ARBA00022989"/>
    </source>
</evidence>
<dbReference type="Pfam" id="PF11612">
    <property type="entry name" value="T2SSJ"/>
    <property type="match status" value="1"/>
</dbReference>
<dbReference type="PANTHER" id="PTHR39583:SF2">
    <property type="entry name" value="TYPE II SECRETION SYSTEM PROTEIN J"/>
    <property type="match status" value="1"/>
</dbReference>
<dbReference type="PANTHER" id="PTHR39583">
    <property type="entry name" value="TYPE II SECRETION SYSTEM PROTEIN J-RELATED"/>
    <property type="match status" value="1"/>
</dbReference>
<dbReference type="SUPFAM" id="SSF54523">
    <property type="entry name" value="Pili subunits"/>
    <property type="match status" value="1"/>
</dbReference>
<dbReference type="Gene3D" id="3.10.610.10">
    <property type="entry name" value="GSPII I/J protein-like"/>
    <property type="match status" value="1"/>
</dbReference>
<keyword evidence="7 10" id="KW-0812">Transmembrane</keyword>
<keyword evidence="8 10" id="KW-1133">Transmembrane helix</keyword>
<dbReference type="RefSeq" id="WP_259498582.1">
    <property type="nucleotide sequence ID" value="NZ_JARBWL010000002.1"/>
</dbReference>
<dbReference type="InterPro" id="IPR010055">
    <property type="entry name" value="T2SS_protein-GspJ"/>
</dbReference>
<dbReference type="Proteomes" id="UP001159100">
    <property type="component" value="Unassembled WGS sequence"/>
</dbReference>
<evidence type="ECO:0000256" key="1">
    <source>
        <dbReference type="ARBA" id="ARBA00004377"/>
    </source>
</evidence>
<accession>A0ABT6QR37</accession>
<organism evidence="11 12">
    <name type="scientific">Pseudomonas fungipugnans</name>
    <dbReference type="NCBI Taxonomy" id="3024217"/>
    <lineage>
        <taxon>Bacteria</taxon>
        <taxon>Pseudomonadati</taxon>
        <taxon>Pseudomonadota</taxon>
        <taxon>Gammaproteobacteria</taxon>
        <taxon>Pseudomonadales</taxon>
        <taxon>Pseudomonadaceae</taxon>
        <taxon>Pseudomonas</taxon>
    </lineage>
</organism>
<dbReference type="NCBIfam" id="TIGR01711">
    <property type="entry name" value="gspJ"/>
    <property type="match status" value="1"/>
</dbReference>
<comment type="caution">
    <text evidence="11">The sequence shown here is derived from an EMBL/GenBank/DDBJ whole genome shotgun (WGS) entry which is preliminary data.</text>
</comment>
<dbReference type="NCBIfam" id="TIGR02532">
    <property type="entry name" value="IV_pilin_GFxxxE"/>
    <property type="match status" value="1"/>
</dbReference>
<dbReference type="EMBL" id="JARBWL010000002">
    <property type="protein sequence ID" value="MDI2593350.1"/>
    <property type="molecule type" value="Genomic_DNA"/>
</dbReference>
<gene>
    <name evidence="11" type="primary">gspJ</name>
    <name evidence="11" type="ORF">POF45_18245</name>
</gene>
<dbReference type="PROSITE" id="PS00409">
    <property type="entry name" value="PROKAR_NTER_METHYL"/>
    <property type="match status" value="1"/>
</dbReference>
<evidence type="ECO:0000313" key="11">
    <source>
        <dbReference type="EMBL" id="MDI2593350.1"/>
    </source>
</evidence>
<reference evidence="11 12" key="1">
    <citation type="submission" date="2023-02" db="EMBL/GenBank/DDBJ databases">
        <title>Pseudomonas chrutzelriedensis sp. nov., a potently antifungal strain isolated from moss.</title>
        <authorList>
            <person name="Schnyder A."/>
            <person name="Kalawong R."/>
            <person name="Eberl L."/>
            <person name="Agnoli K."/>
        </authorList>
    </citation>
    <scope>NUCLEOTIDE SEQUENCE [LARGE SCALE GENOMIC DNA]</scope>
    <source>
        <strain evidence="11 12">681</strain>
    </source>
</reference>
<keyword evidence="9 10" id="KW-0472">Membrane</keyword>
<name>A0ABT6QR37_9PSED</name>
<dbReference type="Pfam" id="PF07963">
    <property type="entry name" value="N_methyl"/>
    <property type="match status" value="1"/>
</dbReference>
<evidence type="ECO:0000256" key="10">
    <source>
        <dbReference type="SAM" id="Phobius"/>
    </source>
</evidence>
<dbReference type="InterPro" id="IPR051621">
    <property type="entry name" value="T2SS_protein_J"/>
</dbReference>
<evidence type="ECO:0000256" key="4">
    <source>
        <dbReference type="ARBA" id="ARBA00022475"/>
    </source>
</evidence>
<feature type="transmembrane region" description="Helical" evidence="10">
    <location>
        <begin position="12"/>
        <end position="30"/>
    </location>
</feature>
<keyword evidence="6" id="KW-0997">Cell inner membrane</keyword>
<evidence type="ECO:0000256" key="9">
    <source>
        <dbReference type="ARBA" id="ARBA00023136"/>
    </source>
</evidence>
<dbReference type="InterPro" id="IPR045584">
    <property type="entry name" value="Pilin-like"/>
</dbReference>
<evidence type="ECO:0000256" key="7">
    <source>
        <dbReference type="ARBA" id="ARBA00022692"/>
    </source>
</evidence>
<proteinExistence type="inferred from homology"/>
<evidence type="ECO:0000313" key="12">
    <source>
        <dbReference type="Proteomes" id="UP001159100"/>
    </source>
</evidence>
<dbReference type="Gene3D" id="2.10.70.20">
    <property type="entry name" value="gspk-gspi-gspj complex like domains"/>
    <property type="match status" value="1"/>
</dbReference>
<protein>
    <recommendedName>
        <fullName evidence="3">Type II secretion system protein J</fullName>
    </recommendedName>
</protein>